<keyword evidence="2" id="KW-1185">Reference proteome</keyword>
<dbReference type="AlphaFoldDB" id="A0A4Q1K144"/>
<organism evidence="1 2">
    <name type="scientific">Flavobacterium amnicola</name>
    <dbReference type="NCBI Taxonomy" id="2506422"/>
    <lineage>
        <taxon>Bacteria</taxon>
        <taxon>Pseudomonadati</taxon>
        <taxon>Bacteroidota</taxon>
        <taxon>Flavobacteriia</taxon>
        <taxon>Flavobacteriales</taxon>
        <taxon>Flavobacteriaceae</taxon>
        <taxon>Flavobacterium</taxon>
    </lineage>
</organism>
<protein>
    <recommendedName>
        <fullName evidence="3">Carboxypeptidase-like regulatory domain-containing protein</fullName>
    </recommendedName>
</protein>
<dbReference type="RefSeq" id="WP_129436439.1">
    <property type="nucleotide sequence ID" value="NZ_SBKO01000005.1"/>
</dbReference>
<evidence type="ECO:0000313" key="2">
    <source>
        <dbReference type="Proteomes" id="UP000290283"/>
    </source>
</evidence>
<comment type="caution">
    <text evidence="1">The sequence shown here is derived from an EMBL/GenBank/DDBJ whole genome shotgun (WGS) entry which is preliminary data.</text>
</comment>
<sequence>MKKLHLSIPEPCHGDWNGMKLVEKGRFCFSCEKQVFDFTRATDLQIIETYNKSNSICGRFLPSQLDRELFYPKKKKSVWLATVFFGIISLWDTKISAQENPKTEQTTNKNIVVGKIAYQPENQEKEITITGIVSDEASNPIEGVFILAKGTLTGVYTDKQGLFKIKAKKGELLLFSFIGMEETERIVKNSRIINVKLKEGKLTSIAPVMGTTMKRD</sequence>
<dbReference type="SUPFAM" id="SSF49464">
    <property type="entry name" value="Carboxypeptidase regulatory domain-like"/>
    <property type="match status" value="1"/>
</dbReference>
<evidence type="ECO:0000313" key="1">
    <source>
        <dbReference type="EMBL" id="RXR17321.1"/>
    </source>
</evidence>
<gene>
    <name evidence="1" type="ORF">EQG63_11055</name>
</gene>
<proteinExistence type="predicted"/>
<accession>A0A4Q1K144</accession>
<dbReference type="EMBL" id="SBKO01000005">
    <property type="protein sequence ID" value="RXR17321.1"/>
    <property type="molecule type" value="Genomic_DNA"/>
</dbReference>
<reference evidence="2" key="1">
    <citation type="submission" date="2019-01" db="EMBL/GenBank/DDBJ databases">
        <title>Cytophagaceae bacterium strain CAR-16.</title>
        <authorList>
            <person name="Chen W.-M."/>
        </authorList>
    </citation>
    <scope>NUCLEOTIDE SEQUENCE [LARGE SCALE GENOMIC DNA]</scope>
    <source>
        <strain evidence="2">LLJ-11</strain>
    </source>
</reference>
<dbReference type="OrthoDB" id="7432683at2"/>
<dbReference type="Proteomes" id="UP000290283">
    <property type="component" value="Unassembled WGS sequence"/>
</dbReference>
<evidence type="ECO:0008006" key="3">
    <source>
        <dbReference type="Google" id="ProtNLM"/>
    </source>
</evidence>
<name>A0A4Q1K144_9FLAO</name>
<dbReference type="Pfam" id="PF13715">
    <property type="entry name" value="CarbopepD_reg_2"/>
    <property type="match status" value="1"/>
</dbReference>
<dbReference type="InterPro" id="IPR008969">
    <property type="entry name" value="CarboxyPept-like_regulatory"/>
</dbReference>